<dbReference type="InterPro" id="IPR022398">
    <property type="entry name" value="Peptidase_S8_His-AS"/>
</dbReference>
<reference evidence="9 10" key="1">
    <citation type="submission" date="2020-02" db="EMBL/GenBank/DDBJ databases">
        <title>A complete genome of a marine bacterium Vibrio sp. ZWAL4003 isolated from the mangrove sediment with the ability to degrade polysaccharides.</title>
        <authorList>
            <person name="Wu J."/>
            <person name="Qu W."/>
            <person name="Zeng R."/>
        </authorList>
    </citation>
    <scope>NUCLEOTIDE SEQUENCE [LARGE SCALE GENOMIC DNA]</scope>
    <source>
        <strain evidence="9 10">ZWAL4003</strain>
    </source>
</reference>
<evidence type="ECO:0000259" key="7">
    <source>
        <dbReference type="Pfam" id="PF00082"/>
    </source>
</evidence>
<dbReference type="PROSITE" id="PS00137">
    <property type="entry name" value="SUBTILASE_HIS"/>
    <property type="match status" value="1"/>
</dbReference>
<proteinExistence type="inferred from homology"/>
<feature type="domain" description="Peptidase S8/S53" evidence="7">
    <location>
        <begin position="107"/>
        <end position="350"/>
    </location>
</feature>
<evidence type="ECO:0000313" key="9">
    <source>
        <dbReference type="EMBL" id="QIH44523.1"/>
    </source>
</evidence>
<gene>
    <name evidence="9" type="ORF">G5S32_16325</name>
</gene>
<dbReference type="InterPro" id="IPR054399">
    <property type="entry name" value="Fervidolysin-like_N_prodom"/>
</dbReference>
<evidence type="ECO:0000256" key="2">
    <source>
        <dbReference type="ARBA" id="ARBA00022670"/>
    </source>
</evidence>
<feature type="active site" description="Charge relay system" evidence="5">
    <location>
        <position position="302"/>
    </location>
</feature>
<accession>A0A6G7CR38</accession>
<dbReference type="PANTHER" id="PTHR43806">
    <property type="entry name" value="PEPTIDASE S8"/>
    <property type="match status" value="1"/>
</dbReference>
<keyword evidence="10" id="KW-1185">Reference proteome</keyword>
<dbReference type="GO" id="GO:0004252">
    <property type="term" value="F:serine-type endopeptidase activity"/>
    <property type="evidence" value="ECO:0007669"/>
    <property type="project" value="UniProtKB-UniRule"/>
</dbReference>
<dbReference type="InterPro" id="IPR034054">
    <property type="entry name" value="Pep_S8_PrcA"/>
</dbReference>
<dbReference type="Pfam" id="PF17957">
    <property type="entry name" value="Big_7"/>
    <property type="match status" value="2"/>
</dbReference>
<dbReference type="InterPro" id="IPR023828">
    <property type="entry name" value="Peptidase_S8_Ser-AS"/>
</dbReference>
<dbReference type="PIRSF" id="PIRSF037901">
    <property type="entry name" value="Subtilisin_rel_Nmul_A1891"/>
    <property type="match status" value="1"/>
</dbReference>
<evidence type="ECO:0000256" key="1">
    <source>
        <dbReference type="ARBA" id="ARBA00011073"/>
    </source>
</evidence>
<keyword evidence="3 5" id="KW-0378">Hydrolase</keyword>
<organism evidence="9 10">
    <name type="scientific">Vibrio ziniensis</name>
    <dbReference type="NCBI Taxonomy" id="2711221"/>
    <lineage>
        <taxon>Bacteria</taxon>
        <taxon>Pseudomonadati</taxon>
        <taxon>Pseudomonadota</taxon>
        <taxon>Gammaproteobacteria</taxon>
        <taxon>Vibrionales</taxon>
        <taxon>Vibrionaceae</taxon>
        <taxon>Vibrio</taxon>
    </lineage>
</organism>
<dbReference type="InterPro" id="IPR015500">
    <property type="entry name" value="Peptidase_S8_subtilisin-rel"/>
</dbReference>
<evidence type="ECO:0000256" key="5">
    <source>
        <dbReference type="PROSITE-ProRule" id="PRU01240"/>
    </source>
</evidence>
<dbReference type="PROSITE" id="PS00138">
    <property type="entry name" value="SUBTILASE_SER"/>
    <property type="match status" value="1"/>
</dbReference>
<feature type="active site" description="Charge relay system" evidence="5">
    <location>
        <position position="116"/>
    </location>
</feature>
<dbReference type="SUPFAM" id="SSF52743">
    <property type="entry name" value="Subtilisin-like"/>
    <property type="match status" value="1"/>
</dbReference>
<dbReference type="PRINTS" id="PR00723">
    <property type="entry name" value="SUBTILISIN"/>
</dbReference>
<dbReference type="GO" id="GO:0006508">
    <property type="term" value="P:proteolysis"/>
    <property type="evidence" value="ECO:0007669"/>
    <property type="project" value="UniProtKB-KW"/>
</dbReference>
<sequence>MAATTWAEGRILVQPKAGLSEEKLQQILERSGGHSKGVIKGLGIHIVEVPAQAEEAVARALAKNPNIAFAEKDQLHSPEMVANDTYYSSGWHLPKIQAPDSWDITDGSGVVVAVLDSGVDPDHPDLSSQLVSGWNTASNNTDSSDIFGHGTKVAGTIGAASNNGLGVTSVAWNVSLMPVRVTNRTDGAAYTSDITEGIVWAADNGARVANISFDYMNGSSSVISAAQYMKNKGGLVIVAAGNSGTDPGYSEQTALVTVSATDKADAKNSWSNYGDMVDISAPGLSIWTTTNGGGYGAASGTSFSSPVVAGVAALVMAANPNLSPDEVELVLEQSADDLGTPGWDTSYGHGRVNAFAAVTLALDTDTQSVDTQAPEVVIVTPEQNAQIAGLVNVDVSASDDQGVSSVSLYANGVLVATDISAPYQFSWDSTQADNGEVTLTAYAYDAADNEGISDTQIVVVDNQAEVEVVDVVAPSVSILNPANGSTISKVVSIDINANDDSGIAMVKLYIDGELVLSTDAATSNYRWNTRKVSNGSHIIMAIAEDVAGNISQTSVQVSK</sequence>
<dbReference type="InterPro" id="IPR050131">
    <property type="entry name" value="Peptidase_S8_subtilisin-like"/>
</dbReference>
<name>A0A6G7CR38_9VIBR</name>
<protein>
    <submittedName>
        <fullName evidence="9">S8 family serine peptidase</fullName>
    </submittedName>
</protein>
<dbReference type="Gene3D" id="2.60.40.10">
    <property type="entry name" value="Immunoglobulins"/>
    <property type="match status" value="2"/>
</dbReference>
<dbReference type="InterPro" id="IPR017315">
    <property type="entry name" value="Pep_S8A_subtilisin_pbac-2"/>
</dbReference>
<dbReference type="Pfam" id="PF00082">
    <property type="entry name" value="Peptidase_S8"/>
    <property type="match status" value="1"/>
</dbReference>
<feature type="active site" description="Charge relay system" evidence="5">
    <location>
        <position position="149"/>
    </location>
</feature>
<dbReference type="InterPro" id="IPR013783">
    <property type="entry name" value="Ig-like_fold"/>
</dbReference>
<comment type="similarity">
    <text evidence="1 5 6">Belongs to the peptidase S8 family.</text>
</comment>
<dbReference type="InterPro" id="IPR023827">
    <property type="entry name" value="Peptidase_S8_Asp-AS"/>
</dbReference>
<evidence type="ECO:0000256" key="3">
    <source>
        <dbReference type="ARBA" id="ARBA00022801"/>
    </source>
</evidence>
<dbReference type="Proteomes" id="UP000503003">
    <property type="component" value="Chromosome 2"/>
</dbReference>
<evidence type="ECO:0000256" key="4">
    <source>
        <dbReference type="ARBA" id="ARBA00022825"/>
    </source>
</evidence>
<dbReference type="Gene3D" id="3.40.50.200">
    <property type="entry name" value="Peptidase S8/S53 domain"/>
    <property type="match status" value="1"/>
</dbReference>
<keyword evidence="4 5" id="KW-0720">Serine protease</keyword>
<dbReference type="InterPro" id="IPR000209">
    <property type="entry name" value="Peptidase_S8/S53_dom"/>
</dbReference>
<dbReference type="EMBL" id="CP049332">
    <property type="protein sequence ID" value="QIH44523.1"/>
    <property type="molecule type" value="Genomic_DNA"/>
</dbReference>
<dbReference type="KEGG" id="vzi:G5S32_16325"/>
<dbReference type="CDD" id="cd07498">
    <property type="entry name" value="Peptidases_S8_15"/>
    <property type="match status" value="1"/>
</dbReference>
<feature type="domain" description="Fervidolysin-like N-terminal prodomain" evidence="8">
    <location>
        <begin position="6"/>
        <end position="71"/>
    </location>
</feature>
<evidence type="ECO:0000313" key="10">
    <source>
        <dbReference type="Proteomes" id="UP000503003"/>
    </source>
</evidence>
<keyword evidence="2 5" id="KW-0645">Protease</keyword>
<dbReference type="InterPro" id="IPR036852">
    <property type="entry name" value="Peptidase_S8/S53_dom_sf"/>
</dbReference>
<evidence type="ECO:0000259" key="8">
    <source>
        <dbReference type="Pfam" id="PF22148"/>
    </source>
</evidence>
<evidence type="ECO:0000256" key="6">
    <source>
        <dbReference type="RuleBase" id="RU003355"/>
    </source>
</evidence>
<dbReference type="PROSITE" id="PS51892">
    <property type="entry name" value="SUBTILASE"/>
    <property type="match status" value="1"/>
</dbReference>
<dbReference type="PANTHER" id="PTHR43806:SF11">
    <property type="entry name" value="CEREVISIN-RELATED"/>
    <property type="match status" value="1"/>
</dbReference>
<dbReference type="PROSITE" id="PS00136">
    <property type="entry name" value="SUBTILASE_ASP"/>
    <property type="match status" value="1"/>
</dbReference>
<dbReference type="AlphaFoldDB" id="A0A6G7CR38"/>
<dbReference type="Pfam" id="PF22148">
    <property type="entry name" value="Fervidolysin_NPro-like"/>
    <property type="match status" value="1"/>
</dbReference>